<protein>
    <recommendedName>
        <fullName evidence="3">N-acetyltransferase domain-containing protein</fullName>
    </recommendedName>
</protein>
<dbReference type="EMBL" id="FOGI01000005">
    <property type="protein sequence ID" value="SER74703.1"/>
    <property type="molecule type" value="Genomic_DNA"/>
</dbReference>
<evidence type="ECO:0000313" key="1">
    <source>
        <dbReference type="EMBL" id="SER74703.1"/>
    </source>
</evidence>
<keyword evidence="2" id="KW-1185">Reference proteome</keyword>
<dbReference type="RefSeq" id="WP_092777456.1">
    <property type="nucleotide sequence ID" value="NZ_FOGI01000005.1"/>
</dbReference>
<dbReference type="Proteomes" id="UP000199051">
    <property type="component" value="Unassembled WGS sequence"/>
</dbReference>
<evidence type="ECO:0008006" key="3">
    <source>
        <dbReference type="Google" id="ProtNLM"/>
    </source>
</evidence>
<accession>A0A1H9RRE6</accession>
<proteinExistence type="predicted"/>
<evidence type="ECO:0000313" key="2">
    <source>
        <dbReference type="Proteomes" id="UP000199051"/>
    </source>
</evidence>
<reference evidence="2" key="1">
    <citation type="submission" date="2016-10" db="EMBL/GenBank/DDBJ databases">
        <authorList>
            <person name="Varghese N."/>
            <person name="Submissions S."/>
        </authorList>
    </citation>
    <scope>NUCLEOTIDE SEQUENCE [LARGE SCALE GENOMIC DNA]</scope>
    <source>
        <strain evidence="2">DSM 44260</strain>
    </source>
</reference>
<dbReference type="STRING" id="155974.SAMN04487818_10528"/>
<organism evidence="1 2">
    <name type="scientific">Actinokineospora terrae</name>
    <dbReference type="NCBI Taxonomy" id="155974"/>
    <lineage>
        <taxon>Bacteria</taxon>
        <taxon>Bacillati</taxon>
        <taxon>Actinomycetota</taxon>
        <taxon>Actinomycetes</taxon>
        <taxon>Pseudonocardiales</taxon>
        <taxon>Pseudonocardiaceae</taxon>
        <taxon>Actinokineospora</taxon>
    </lineage>
</organism>
<name>A0A1H9RRE6_9PSEU</name>
<gene>
    <name evidence="1" type="ORF">SAMN04487818_10528</name>
</gene>
<dbReference type="Gene3D" id="3.40.630.30">
    <property type="match status" value="1"/>
</dbReference>
<sequence>MDLVIVSLAERPDLAPLLEEFPGSWPEFMHHDPASGMYYGVAGLHYPEHVLMAFDRDHPERLVAKGYSVPFRWTEDVLPPGGWDRVIQRASIGWANGEEPNLVSAIEINVQTDLRGSGLSSVMLGAMRDSVRALGYDTLVAPVRPNGKPAHPEVPTGEYAGWTREDGLPVDPWLRVHVRAGGVIEAVAVRSMTIAGTLVEWREWTGLPFDRSGQVLVPGALVPVLCDVEHGYAVYVEPNVWVRHKT</sequence>
<dbReference type="AlphaFoldDB" id="A0A1H9RRE6"/>